<dbReference type="PANTHER" id="PTHR11562">
    <property type="entry name" value="CATION EFFLUX PROTEIN/ ZINC TRANSPORTER"/>
    <property type="match status" value="1"/>
</dbReference>
<keyword evidence="8" id="KW-0175">Coiled coil</keyword>
<dbReference type="Gene3D" id="1.20.1510.10">
    <property type="entry name" value="Cation efflux protein transmembrane domain"/>
    <property type="match status" value="1"/>
</dbReference>
<dbReference type="InterPro" id="IPR002524">
    <property type="entry name" value="Cation_efflux"/>
</dbReference>
<evidence type="ECO:0000256" key="7">
    <source>
        <dbReference type="ARBA" id="ARBA00023136"/>
    </source>
</evidence>
<evidence type="ECO:0000256" key="9">
    <source>
        <dbReference type="SAM" id="Phobius"/>
    </source>
</evidence>
<evidence type="ECO:0000256" key="5">
    <source>
        <dbReference type="ARBA" id="ARBA00022989"/>
    </source>
</evidence>
<dbReference type="SUPFAM" id="SSF161111">
    <property type="entry name" value="Cation efflux protein transmembrane domain-like"/>
    <property type="match status" value="1"/>
</dbReference>
<dbReference type="EMBL" id="LBQB01000003">
    <property type="protein sequence ID" value="KKP69730.1"/>
    <property type="molecule type" value="Genomic_DNA"/>
</dbReference>
<dbReference type="InterPro" id="IPR036837">
    <property type="entry name" value="Cation_efflux_CTD_sf"/>
</dbReference>
<feature type="domain" description="Cation efflux protein cytoplasmic" evidence="11">
    <location>
        <begin position="204"/>
        <end position="278"/>
    </location>
</feature>
<gene>
    <name evidence="12" type="ORF">UR67_C0003G0008</name>
</gene>
<dbReference type="InterPro" id="IPR027470">
    <property type="entry name" value="Cation_efflux_CTD"/>
</dbReference>
<dbReference type="PATRIC" id="fig|1618350.3.peg.507"/>
<evidence type="ECO:0000259" key="11">
    <source>
        <dbReference type="Pfam" id="PF16916"/>
    </source>
</evidence>
<comment type="caution">
    <text evidence="12">The sequence shown here is derived from an EMBL/GenBank/DDBJ whole genome shotgun (WGS) entry which is preliminary data.</text>
</comment>
<protein>
    <submittedName>
        <fullName evidence="12">Cation efflux system protein</fullName>
    </submittedName>
</protein>
<feature type="domain" description="Cation efflux protein transmembrane" evidence="10">
    <location>
        <begin position="11"/>
        <end position="197"/>
    </location>
</feature>
<keyword evidence="7 9" id="KW-0472">Membrane</keyword>
<dbReference type="PANTHER" id="PTHR11562:SF17">
    <property type="entry name" value="RE54080P-RELATED"/>
    <property type="match status" value="1"/>
</dbReference>
<keyword evidence="4 9" id="KW-0812">Transmembrane</keyword>
<keyword evidence="5 9" id="KW-1133">Transmembrane helix</keyword>
<evidence type="ECO:0000313" key="13">
    <source>
        <dbReference type="Proteomes" id="UP000034581"/>
    </source>
</evidence>
<dbReference type="GO" id="GO:0005385">
    <property type="term" value="F:zinc ion transmembrane transporter activity"/>
    <property type="evidence" value="ECO:0007669"/>
    <property type="project" value="TreeGrafter"/>
</dbReference>
<dbReference type="AlphaFoldDB" id="A0A0G0E386"/>
<evidence type="ECO:0000259" key="10">
    <source>
        <dbReference type="Pfam" id="PF01545"/>
    </source>
</evidence>
<evidence type="ECO:0000256" key="4">
    <source>
        <dbReference type="ARBA" id="ARBA00022692"/>
    </source>
</evidence>
<name>A0A0G0E386_UNCC3</name>
<reference evidence="12 13" key="1">
    <citation type="journal article" date="2015" name="Nature">
        <title>rRNA introns, odd ribosomes, and small enigmatic genomes across a large radiation of phyla.</title>
        <authorList>
            <person name="Brown C.T."/>
            <person name="Hug L.A."/>
            <person name="Thomas B.C."/>
            <person name="Sharon I."/>
            <person name="Castelle C.J."/>
            <person name="Singh A."/>
            <person name="Wilkins M.J."/>
            <person name="Williams K.H."/>
            <person name="Banfield J.F."/>
        </authorList>
    </citation>
    <scope>NUCLEOTIDE SEQUENCE [LARGE SCALE GENOMIC DNA]</scope>
</reference>
<dbReference type="STRING" id="1618350.UR67_C0003G0008"/>
<evidence type="ECO:0000256" key="6">
    <source>
        <dbReference type="ARBA" id="ARBA00023065"/>
    </source>
</evidence>
<dbReference type="NCBIfam" id="TIGR01297">
    <property type="entry name" value="CDF"/>
    <property type="match status" value="1"/>
</dbReference>
<evidence type="ECO:0000313" key="12">
    <source>
        <dbReference type="EMBL" id="KKP69730.1"/>
    </source>
</evidence>
<feature type="transmembrane region" description="Helical" evidence="9">
    <location>
        <begin position="112"/>
        <end position="130"/>
    </location>
</feature>
<evidence type="ECO:0000256" key="2">
    <source>
        <dbReference type="ARBA" id="ARBA00008873"/>
    </source>
</evidence>
<dbReference type="Pfam" id="PF16916">
    <property type="entry name" value="ZT_dimer"/>
    <property type="match status" value="1"/>
</dbReference>
<keyword evidence="6" id="KW-0406">Ion transport</keyword>
<sequence length="291" mass="32770">MQEHHSKQDNIKIAVLLNVSFTILEVIGGLWSNSLTILSDALHDFGDSVTLISSWILEKKSQKKPDAKYTFGYQRLSLLSALLSSMILIGGSVFILLQTIPRLQNPEHVNSQGMILMAVVGIIFNGAGFLKLKKGSNMNEKVLSWHLLEDVLGWVVVLLGGTLIFFWDNHVIDPIMTIGFTIFILWGVTKNLKEVINIFFQATPSNISVDHIKEGLLAIKGVLRVHDVHVWSLEGETNIFTGHIVIEENLLDNSDRMKKEIKEELKKHQIKHSTIELESKYFCSGIECKQV</sequence>
<evidence type="ECO:0000256" key="1">
    <source>
        <dbReference type="ARBA" id="ARBA00004141"/>
    </source>
</evidence>
<evidence type="ECO:0000256" key="3">
    <source>
        <dbReference type="ARBA" id="ARBA00022448"/>
    </source>
</evidence>
<dbReference type="Pfam" id="PF01545">
    <property type="entry name" value="Cation_efflux"/>
    <property type="match status" value="1"/>
</dbReference>
<dbReference type="InterPro" id="IPR050681">
    <property type="entry name" value="CDF/SLC30A"/>
</dbReference>
<feature type="transmembrane region" description="Helical" evidence="9">
    <location>
        <begin position="78"/>
        <end position="100"/>
    </location>
</feature>
<accession>A0A0G0E386</accession>
<comment type="subcellular location">
    <subcellularLocation>
        <location evidence="1">Membrane</location>
        <topology evidence="1">Multi-pass membrane protein</topology>
    </subcellularLocation>
</comment>
<comment type="similarity">
    <text evidence="2">Belongs to the cation diffusion facilitator (CDF) transporter (TC 2.A.4) family. SLC30A subfamily.</text>
</comment>
<feature type="transmembrane region" description="Helical" evidence="9">
    <location>
        <begin position="171"/>
        <end position="189"/>
    </location>
</feature>
<dbReference type="InterPro" id="IPR027469">
    <property type="entry name" value="Cation_efflux_TMD_sf"/>
</dbReference>
<dbReference type="SUPFAM" id="SSF160240">
    <property type="entry name" value="Cation efflux protein cytoplasmic domain-like"/>
    <property type="match status" value="1"/>
</dbReference>
<dbReference type="Proteomes" id="UP000034581">
    <property type="component" value="Unassembled WGS sequence"/>
</dbReference>
<organism evidence="12 13">
    <name type="scientific">candidate division CPR3 bacterium GW2011_GWF2_35_18</name>
    <dbReference type="NCBI Taxonomy" id="1618350"/>
    <lineage>
        <taxon>Bacteria</taxon>
        <taxon>Bacteria division CPR3</taxon>
    </lineage>
</organism>
<evidence type="ECO:0000256" key="8">
    <source>
        <dbReference type="SAM" id="Coils"/>
    </source>
</evidence>
<dbReference type="GO" id="GO:0005886">
    <property type="term" value="C:plasma membrane"/>
    <property type="evidence" value="ECO:0007669"/>
    <property type="project" value="TreeGrafter"/>
</dbReference>
<feature type="coiled-coil region" evidence="8">
    <location>
        <begin position="247"/>
        <end position="278"/>
    </location>
</feature>
<keyword evidence="3" id="KW-0813">Transport</keyword>
<proteinExistence type="inferred from homology"/>
<feature type="transmembrane region" description="Helical" evidence="9">
    <location>
        <begin position="142"/>
        <end position="165"/>
    </location>
</feature>
<dbReference type="InterPro" id="IPR058533">
    <property type="entry name" value="Cation_efflux_TM"/>
</dbReference>